<accession>A0ABV0NP34</accession>
<protein>
    <submittedName>
        <fullName evidence="1">Uncharacterized protein</fullName>
    </submittedName>
</protein>
<feature type="non-terminal residue" evidence="1">
    <location>
        <position position="125"/>
    </location>
</feature>
<evidence type="ECO:0000313" key="2">
    <source>
        <dbReference type="Proteomes" id="UP001476798"/>
    </source>
</evidence>
<evidence type="ECO:0000313" key="1">
    <source>
        <dbReference type="EMBL" id="MEQ2173180.1"/>
    </source>
</evidence>
<dbReference type="EMBL" id="JAHRIO010044275">
    <property type="protein sequence ID" value="MEQ2173180.1"/>
    <property type="molecule type" value="Genomic_DNA"/>
</dbReference>
<name>A0ABV0NP34_9TELE</name>
<dbReference type="InterPro" id="IPR029149">
    <property type="entry name" value="Creatin/AminoP/Spt16_N"/>
</dbReference>
<dbReference type="SUPFAM" id="SSF53092">
    <property type="entry name" value="Creatinase/prolidase N-terminal domain"/>
    <property type="match status" value="1"/>
</dbReference>
<keyword evidence="2" id="KW-1185">Reference proteome</keyword>
<dbReference type="Proteomes" id="UP001476798">
    <property type="component" value="Unassembled WGS sequence"/>
</dbReference>
<gene>
    <name evidence="1" type="ORF">GOODEAATRI_029321</name>
</gene>
<comment type="caution">
    <text evidence="1">The sequence shown here is derived from an EMBL/GenBank/DDBJ whole genome shotgun (WGS) entry which is preliminary data.</text>
</comment>
<sequence>MLSPACSSMRSAVRLLPRRTPAGGCIWCRHISMKTGGLKPKTVPSRYLGQPSPFTHPHLIKHGEVTPGVTQTEYELRRQKLALLIEAHTDSLGPSASSGNHVVIVLSHPIRYMTNDIPYPFHQNQ</sequence>
<proteinExistence type="predicted"/>
<organism evidence="1 2">
    <name type="scientific">Goodea atripinnis</name>
    <dbReference type="NCBI Taxonomy" id="208336"/>
    <lineage>
        <taxon>Eukaryota</taxon>
        <taxon>Metazoa</taxon>
        <taxon>Chordata</taxon>
        <taxon>Craniata</taxon>
        <taxon>Vertebrata</taxon>
        <taxon>Euteleostomi</taxon>
        <taxon>Actinopterygii</taxon>
        <taxon>Neopterygii</taxon>
        <taxon>Teleostei</taxon>
        <taxon>Neoteleostei</taxon>
        <taxon>Acanthomorphata</taxon>
        <taxon>Ovalentaria</taxon>
        <taxon>Atherinomorphae</taxon>
        <taxon>Cyprinodontiformes</taxon>
        <taxon>Goodeidae</taxon>
        <taxon>Goodea</taxon>
    </lineage>
</organism>
<dbReference type="Gene3D" id="3.40.350.10">
    <property type="entry name" value="Creatinase/prolidase N-terminal domain"/>
    <property type="match status" value="1"/>
</dbReference>
<reference evidence="1 2" key="1">
    <citation type="submission" date="2021-06" db="EMBL/GenBank/DDBJ databases">
        <authorList>
            <person name="Palmer J.M."/>
        </authorList>
    </citation>
    <scope>NUCLEOTIDE SEQUENCE [LARGE SCALE GENOMIC DNA]</scope>
    <source>
        <strain evidence="1 2">GA_2019</strain>
        <tissue evidence="1">Muscle</tissue>
    </source>
</reference>